<dbReference type="InterPro" id="IPR021130">
    <property type="entry name" value="PRib-ATP_PPHydrolase-like"/>
</dbReference>
<keyword evidence="1" id="KW-0614">Plasmid</keyword>
<geneLocation type="plasmid" evidence="1 2">
    <name>pMT1</name>
</geneLocation>
<accession>A0A0H2W0E3</accession>
<name>A0A0H2W0E3_YERPE</name>
<dbReference type="KEGG" id="ypm:YP_pMT045"/>
<dbReference type="InterPro" id="IPR033653">
    <property type="entry name" value="NTP-PPase_DR2231-like"/>
</dbReference>
<proteinExistence type="predicted"/>
<sequence length="162" mass="17829">MNPGFGKATENIYLMVDQFHTLFQHPRRAIPDPALLRLRAKLIHEEAVTEGIPAAKNGDMTALLDAMADFLYVGVGTMVAIKGGISTGMSYYTQEQSVDRFIHTIMVSGNTVFDDMAIPFEEAKEAALMLNALADKLEAKPISDSELVQELRRVMNKSTLPA</sequence>
<dbReference type="Proteomes" id="UP000001019">
    <property type="component" value="Plasmid pMT1"/>
</dbReference>
<protein>
    <submittedName>
        <fullName evidence="1">Uncharacterized protein</fullName>
    </submittedName>
</protein>
<reference evidence="1 2" key="1">
    <citation type="journal article" date="2004" name="DNA Res.">
        <title>Complete genome sequence of Yersinia pestis strain 91001, an isolate avirulent to humans.</title>
        <authorList>
            <person name="Song Y."/>
            <person name="Tong Z."/>
            <person name="Wang J."/>
            <person name="Wang L."/>
            <person name="Guo Z."/>
            <person name="Han Y."/>
            <person name="Zhang J."/>
            <person name="Pei D."/>
            <person name="Zhou D."/>
            <person name="Qin H."/>
            <person name="Pang X."/>
            <person name="Han Y."/>
            <person name="Zhai J."/>
            <person name="Li M."/>
            <person name="Cui B."/>
            <person name="Qi Z."/>
            <person name="Jin L."/>
            <person name="Dai R."/>
            <person name="Chen F."/>
            <person name="Li S."/>
            <person name="Ye C."/>
            <person name="Du Z."/>
            <person name="Lin W."/>
            <person name="Wang J."/>
            <person name="Yu J."/>
            <person name="Yang H."/>
            <person name="Wang J."/>
            <person name="Huang P."/>
            <person name="Yang R."/>
        </authorList>
    </citation>
    <scope>NUCLEOTIDE SEQUENCE [LARGE SCALE GENOMIC DNA]</scope>
    <source>
        <strain evidence="2">91001 / Biovar Mediaevalis</strain>
        <plasmid evidence="2">Plasmid pMT1</plasmid>
    </source>
</reference>
<dbReference type="InterPro" id="IPR023292">
    <property type="entry name" value="NTP_PyroPHydrolase-like_dom_sf"/>
</dbReference>
<evidence type="ECO:0000313" key="1">
    <source>
        <dbReference type="EMBL" id="AAS58679.1"/>
    </source>
</evidence>
<dbReference type="Pfam" id="PF01503">
    <property type="entry name" value="PRA-PH"/>
    <property type="match status" value="1"/>
</dbReference>
<dbReference type="HOGENOM" id="CLU_091721_0_0_6"/>
<dbReference type="CDD" id="cd11530">
    <property type="entry name" value="NTP-PPase_DR2231_like"/>
    <property type="match status" value="1"/>
</dbReference>
<gene>
    <name evidence="1" type="ordered locus">YP_pMT045</name>
</gene>
<dbReference type="AlphaFoldDB" id="A0A0H2W0E3"/>
<evidence type="ECO:0000313" key="2">
    <source>
        <dbReference type="Proteomes" id="UP000001019"/>
    </source>
</evidence>
<dbReference type="EnsemblBacteria" id="AAS58679">
    <property type="protein sequence ID" value="AAS58679"/>
    <property type="gene ID" value="YP_pMT045"/>
</dbReference>
<dbReference type="EMBL" id="AE017045">
    <property type="protein sequence ID" value="AAS58679.1"/>
    <property type="molecule type" value="Genomic_DNA"/>
</dbReference>
<organism evidence="1 2">
    <name type="scientific">Yersinia pestis</name>
    <dbReference type="NCBI Taxonomy" id="632"/>
    <lineage>
        <taxon>Bacteria</taxon>
        <taxon>Pseudomonadati</taxon>
        <taxon>Pseudomonadota</taxon>
        <taxon>Gammaproteobacteria</taxon>
        <taxon>Enterobacterales</taxon>
        <taxon>Yersiniaceae</taxon>
        <taxon>Yersinia</taxon>
    </lineage>
</organism>
<dbReference type="Gene3D" id="1.10.3420.10">
    <property type="entry name" value="putative ntp pyrophosphohydrolase like domain"/>
    <property type="match status" value="1"/>
</dbReference>